<dbReference type="InterPro" id="IPR002110">
    <property type="entry name" value="Ankyrin_rpt"/>
</dbReference>
<organism evidence="6 7">
    <name type="scientific">Homarus americanus</name>
    <name type="common">American lobster</name>
    <dbReference type="NCBI Taxonomy" id="6706"/>
    <lineage>
        <taxon>Eukaryota</taxon>
        <taxon>Metazoa</taxon>
        <taxon>Ecdysozoa</taxon>
        <taxon>Arthropoda</taxon>
        <taxon>Crustacea</taxon>
        <taxon>Multicrustacea</taxon>
        <taxon>Malacostraca</taxon>
        <taxon>Eumalacostraca</taxon>
        <taxon>Eucarida</taxon>
        <taxon>Decapoda</taxon>
        <taxon>Pleocyemata</taxon>
        <taxon>Astacidea</taxon>
        <taxon>Nephropoidea</taxon>
        <taxon>Nephropidae</taxon>
        <taxon>Homarus</taxon>
    </lineage>
</organism>
<keyword evidence="1" id="KW-0677">Repeat</keyword>
<dbReference type="InterPro" id="IPR001496">
    <property type="entry name" value="SOCS_box"/>
</dbReference>
<comment type="caution">
    <text evidence="6">The sequence shown here is derived from an EMBL/GenBank/DDBJ whole genome shotgun (WGS) entry which is preliminary data.</text>
</comment>
<evidence type="ECO:0000256" key="4">
    <source>
        <dbReference type="SAM" id="MobiDB-lite"/>
    </source>
</evidence>
<dbReference type="PROSITE" id="PS50088">
    <property type="entry name" value="ANK_REPEAT"/>
    <property type="match status" value="3"/>
</dbReference>
<name>A0A8J5MRJ0_HOMAM</name>
<evidence type="ECO:0000256" key="3">
    <source>
        <dbReference type="PROSITE-ProRule" id="PRU00023"/>
    </source>
</evidence>
<keyword evidence="7" id="KW-1185">Reference proteome</keyword>
<dbReference type="AlphaFoldDB" id="A0A8J5MRJ0"/>
<dbReference type="PRINTS" id="PR01415">
    <property type="entry name" value="ANKYRIN"/>
</dbReference>
<proteinExistence type="predicted"/>
<evidence type="ECO:0000313" key="7">
    <source>
        <dbReference type="Proteomes" id="UP000747542"/>
    </source>
</evidence>
<dbReference type="PANTHER" id="PTHR24173:SF74">
    <property type="entry name" value="ANKYRIN REPEAT DOMAIN-CONTAINING PROTEIN 16"/>
    <property type="match status" value="1"/>
</dbReference>
<feature type="domain" description="SOCS box" evidence="5">
    <location>
        <begin position="439"/>
        <end position="493"/>
    </location>
</feature>
<feature type="repeat" description="ANK" evidence="3">
    <location>
        <begin position="42"/>
        <end position="90"/>
    </location>
</feature>
<dbReference type="PROSITE" id="PS50297">
    <property type="entry name" value="ANK_REP_REGION"/>
    <property type="match status" value="3"/>
</dbReference>
<feature type="region of interest" description="Disordered" evidence="4">
    <location>
        <begin position="512"/>
        <end position="551"/>
    </location>
</feature>
<dbReference type="PROSITE" id="PS50225">
    <property type="entry name" value="SOCS"/>
    <property type="match status" value="1"/>
</dbReference>
<dbReference type="SUPFAM" id="SSF48403">
    <property type="entry name" value="Ankyrin repeat"/>
    <property type="match status" value="2"/>
</dbReference>
<dbReference type="SMART" id="SM00248">
    <property type="entry name" value="ANK"/>
    <property type="match status" value="8"/>
</dbReference>
<keyword evidence="2 3" id="KW-0040">ANK repeat</keyword>
<dbReference type="Proteomes" id="UP000747542">
    <property type="component" value="Unassembled WGS sequence"/>
</dbReference>
<accession>A0A8J5MRJ0</accession>
<feature type="repeat" description="ANK" evidence="3">
    <location>
        <begin position="95"/>
        <end position="123"/>
    </location>
</feature>
<feature type="repeat" description="ANK" evidence="3">
    <location>
        <begin position="162"/>
        <end position="194"/>
    </location>
</feature>
<dbReference type="Pfam" id="PF00023">
    <property type="entry name" value="Ank"/>
    <property type="match status" value="1"/>
</dbReference>
<dbReference type="Gene3D" id="1.25.40.20">
    <property type="entry name" value="Ankyrin repeat-containing domain"/>
    <property type="match status" value="4"/>
</dbReference>
<dbReference type="EMBL" id="JAHLQT010029607">
    <property type="protein sequence ID" value="KAG7161270.1"/>
    <property type="molecule type" value="Genomic_DNA"/>
</dbReference>
<evidence type="ECO:0000256" key="2">
    <source>
        <dbReference type="ARBA" id="ARBA00023043"/>
    </source>
</evidence>
<evidence type="ECO:0000313" key="6">
    <source>
        <dbReference type="EMBL" id="KAG7161270.1"/>
    </source>
</evidence>
<gene>
    <name evidence="6" type="primary">ASB3-L</name>
    <name evidence="6" type="ORF">Hamer_G016330</name>
</gene>
<reference evidence="6" key="1">
    <citation type="journal article" date="2021" name="Sci. Adv.">
        <title>The American lobster genome reveals insights on longevity, neural, and immune adaptations.</title>
        <authorList>
            <person name="Polinski J.M."/>
            <person name="Zimin A.V."/>
            <person name="Clark K.F."/>
            <person name="Kohn A.B."/>
            <person name="Sadowski N."/>
            <person name="Timp W."/>
            <person name="Ptitsyn A."/>
            <person name="Khanna P."/>
            <person name="Romanova D.Y."/>
            <person name="Williams P."/>
            <person name="Greenwood S.J."/>
            <person name="Moroz L.L."/>
            <person name="Walt D.R."/>
            <person name="Bodnar A.G."/>
        </authorList>
    </citation>
    <scope>NUCLEOTIDE SEQUENCE</scope>
    <source>
        <strain evidence="6">GMGI-L3</strain>
    </source>
</reference>
<protein>
    <submittedName>
        <fullName evidence="6">Ankyrin repeat and SOCS box protein 3-like</fullName>
    </submittedName>
</protein>
<dbReference type="InterPro" id="IPR036770">
    <property type="entry name" value="Ankyrin_rpt-contain_sf"/>
</dbReference>
<sequence length="551" mass="61593">MDFNEAYDDTNTSVGLTARIGHVKALKNLLRAGHPSNGHDNRGWRPLHEAAAGGHVECVRLLLLAAVVNKNLETVRYLLAAGADPNREDHKFGLPLHVAAGKGLLEITQLLLESGADINKVDEFHRTALHVLTYHQNVTADALLVLDLLLEKNINVNARMQDGTTALMLAIQSNWKDAVFRLLEHGADVRIMKTVGVLALHFAIEFCPVDTELSSRDSDDSTAVLEKILSLTPRDLIIPETAELVKYSFFHLAVEWDRFKCLRTLIEAGVPPDKFLQESSDAALDEADVDLFRQVPLVLHLGTCVDTPLGFLLSKPLTRQRVDTAKLMIDKGSCVNAVNMLCLPPLVAAVKHQRISYGEGALGSEIVQYLLDHGADVMYKKRFYEVYPMFPWRVIAALHTLNLFVPQLTLDTRLLFDQGRMVEDDNLTTAWNNLDSIISTPKSLQQLCVLAVRRAVGDKRGWRRLPSSLNHLKYMDAPLPPIIMDLLNFRQIDTETLYHSPPLSAMPIYLSPKSPMDTDSSEDEELNNLLVPLQEESDAEEMETAEEHEDE</sequence>
<evidence type="ECO:0000256" key="1">
    <source>
        <dbReference type="ARBA" id="ARBA00022737"/>
    </source>
</evidence>
<dbReference type="Pfam" id="PF12796">
    <property type="entry name" value="Ank_2"/>
    <property type="match status" value="2"/>
</dbReference>
<dbReference type="PANTHER" id="PTHR24173">
    <property type="entry name" value="ANKYRIN REPEAT CONTAINING"/>
    <property type="match status" value="1"/>
</dbReference>
<feature type="compositionally biased region" description="Acidic residues" evidence="4">
    <location>
        <begin position="535"/>
        <end position="551"/>
    </location>
</feature>
<evidence type="ECO:0000259" key="5">
    <source>
        <dbReference type="PROSITE" id="PS50225"/>
    </source>
</evidence>